<keyword evidence="2 8" id="KW-0813">Transport</keyword>
<evidence type="ECO:0000313" key="11">
    <source>
        <dbReference type="EMBL" id="NED93710.1"/>
    </source>
</evidence>
<keyword evidence="7 8" id="KW-0472">Membrane</keyword>
<evidence type="ECO:0000256" key="5">
    <source>
        <dbReference type="ARBA" id="ARBA00022692"/>
    </source>
</evidence>
<keyword evidence="6 8" id="KW-1133">Transmembrane helix</keyword>
<dbReference type="PANTHER" id="PTHR43357">
    <property type="entry name" value="INNER MEMBRANE ABC TRANSPORTER PERMEASE PROTEIN YDCV"/>
    <property type="match status" value="1"/>
</dbReference>
<comment type="caution">
    <text evidence="11">The sequence shown here is derived from an EMBL/GenBank/DDBJ whole genome shotgun (WGS) entry which is preliminary data.</text>
</comment>
<feature type="transmembrane region" description="Helical" evidence="8">
    <location>
        <begin position="88"/>
        <end position="112"/>
    </location>
</feature>
<dbReference type="GO" id="GO:0005886">
    <property type="term" value="C:plasma membrane"/>
    <property type="evidence" value="ECO:0007669"/>
    <property type="project" value="UniProtKB-SubCell"/>
</dbReference>
<dbReference type="InterPro" id="IPR035906">
    <property type="entry name" value="MetI-like_sf"/>
</dbReference>
<dbReference type="Gene3D" id="1.10.3720.10">
    <property type="entry name" value="MetI-like"/>
    <property type="match status" value="1"/>
</dbReference>
<dbReference type="Proteomes" id="UP000469185">
    <property type="component" value="Unassembled WGS sequence"/>
</dbReference>
<feature type="transmembrane region" description="Helical" evidence="8">
    <location>
        <begin position="151"/>
        <end position="171"/>
    </location>
</feature>
<comment type="subcellular location">
    <subcellularLocation>
        <location evidence="1">Cell inner membrane</location>
        <topology evidence="1">Multi-pass membrane protein</topology>
    </subcellularLocation>
    <subcellularLocation>
        <location evidence="8">Cell membrane</location>
        <topology evidence="8">Multi-pass membrane protein</topology>
    </subcellularLocation>
</comment>
<sequence length="284" mass="30455">MSTATAIDDANRQGESAPVAPITTGHRDPILAVGKICAWATLIICLLPIPVVFAVSTTRSWREGFWAGGFTLDWLVQGWERISGNFSYSLQIAAIVLVLNVAIGYPAAWLLARRRFPGRQVAMAITTMPIAIPGIALALGLILSYPTLRPGGYLLVAGHLLYTAPFFIGTLTPALADGRVRDVEQVAMTLGAGAFRRWLTVTVPQTRTALLAATIMVLTLSLGEFNVSFFLFTPVEQPLPVELYSSYITNRLEIAAASTMWFLALVVPAAVVLELAGGTKVGQA</sequence>
<evidence type="ECO:0000256" key="6">
    <source>
        <dbReference type="ARBA" id="ARBA00022989"/>
    </source>
</evidence>
<accession>A0A6N9YFJ8</accession>
<dbReference type="PROSITE" id="PS50928">
    <property type="entry name" value="ABC_TM1"/>
    <property type="match status" value="1"/>
</dbReference>
<feature type="region of interest" description="Disordered" evidence="9">
    <location>
        <begin position="1"/>
        <end position="21"/>
    </location>
</feature>
<evidence type="ECO:0000256" key="7">
    <source>
        <dbReference type="ARBA" id="ARBA00023136"/>
    </source>
</evidence>
<name>A0A6N9YFJ8_9ACTN</name>
<dbReference type="CDD" id="cd06261">
    <property type="entry name" value="TM_PBP2"/>
    <property type="match status" value="1"/>
</dbReference>
<evidence type="ECO:0000256" key="9">
    <source>
        <dbReference type="SAM" id="MobiDB-lite"/>
    </source>
</evidence>
<evidence type="ECO:0000313" key="12">
    <source>
        <dbReference type="Proteomes" id="UP000469185"/>
    </source>
</evidence>
<feature type="transmembrane region" description="Helical" evidence="8">
    <location>
        <begin position="252"/>
        <end position="273"/>
    </location>
</feature>
<feature type="transmembrane region" description="Helical" evidence="8">
    <location>
        <begin position="124"/>
        <end position="145"/>
    </location>
</feature>
<feature type="transmembrane region" description="Helical" evidence="8">
    <location>
        <begin position="209"/>
        <end position="232"/>
    </location>
</feature>
<evidence type="ECO:0000256" key="2">
    <source>
        <dbReference type="ARBA" id="ARBA00022448"/>
    </source>
</evidence>
<dbReference type="SUPFAM" id="SSF161098">
    <property type="entry name" value="MetI-like"/>
    <property type="match status" value="1"/>
</dbReference>
<reference evidence="11 12" key="1">
    <citation type="submission" date="2020-02" db="EMBL/GenBank/DDBJ databases">
        <authorList>
            <person name="Li X.-J."/>
            <person name="Feng X.-M."/>
        </authorList>
    </citation>
    <scope>NUCLEOTIDE SEQUENCE [LARGE SCALE GENOMIC DNA]</scope>
    <source>
        <strain evidence="11 12">CGMCC 4.7225</strain>
    </source>
</reference>
<organism evidence="11 12">
    <name type="scientific">Phytoactinopolyspora alkaliphila</name>
    <dbReference type="NCBI Taxonomy" id="1783498"/>
    <lineage>
        <taxon>Bacteria</taxon>
        <taxon>Bacillati</taxon>
        <taxon>Actinomycetota</taxon>
        <taxon>Actinomycetes</taxon>
        <taxon>Jiangellales</taxon>
        <taxon>Jiangellaceae</taxon>
        <taxon>Phytoactinopolyspora</taxon>
    </lineage>
</organism>
<evidence type="ECO:0000256" key="1">
    <source>
        <dbReference type="ARBA" id="ARBA00004429"/>
    </source>
</evidence>
<keyword evidence="4" id="KW-0997">Cell inner membrane</keyword>
<evidence type="ECO:0000256" key="3">
    <source>
        <dbReference type="ARBA" id="ARBA00022475"/>
    </source>
</evidence>
<evidence type="ECO:0000256" key="4">
    <source>
        <dbReference type="ARBA" id="ARBA00022519"/>
    </source>
</evidence>
<dbReference type="Pfam" id="PF00528">
    <property type="entry name" value="BPD_transp_1"/>
    <property type="match status" value="1"/>
</dbReference>
<dbReference type="EMBL" id="JAAGOB010000001">
    <property type="protein sequence ID" value="NED93710.1"/>
    <property type="molecule type" value="Genomic_DNA"/>
</dbReference>
<evidence type="ECO:0000259" key="10">
    <source>
        <dbReference type="PROSITE" id="PS50928"/>
    </source>
</evidence>
<dbReference type="GO" id="GO:0055085">
    <property type="term" value="P:transmembrane transport"/>
    <property type="evidence" value="ECO:0007669"/>
    <property type="project" value="InterPro"/>
</dbReference>
<keyword evidence="5 8" id="KW-0812">Transmembrane</keyword>
<feature type="transmembrane region" description="Helical" evidence="8">
    <location>
        <begin position="36"/>
        <end position="56"/>
    </location>
</feature>
<gene>
    <name evidence="11" type="ORF">G1H11_00085</name>
</gene>
<evidence type="ECO:0000256" key="8">
    <source>
        <dbReference type="RuleBase" id="RU363032"/>
    </source>
</evidence>
<protein>
    <submittedName>
        <fullName evidence="11">ABC transporter permease subunit</fullName>
    </submittedName>
</protein>
<proteinExistence type="inferred from homology"/>
<dbReference type="RefSeq" id="WP_163814916.1">
    <property type="nucleotide sequence ID" value="NZ_JAAGOB010000001.1"/>
</dbReference>
<keyword evidence="3" id="KW-1003">Cell membrane</keyword>
<keyword evidence="12" id="KW-1185">Reference proteome</keyword>
<dbReference type="InterPro" id="IPR000515">
    <property type="entry name" value="MetI-like"/>
</dbReference>
<feature type="domain" description="ABC transmembrane type-1" evidence="10">
    <location>
        <begin position="86"/>
        <end position="273"/>
    </location>
</feature>
<comment type="similarity">
    <text evidence="8">Belongs to the binding-protein-dependent transport system permease family.</text>
</comment>
<dbReference type="AlphaFoldDB" id="A0A6N9YFJ8"/>
<dbReference type="PANTHER" id="PTHR43357:SF4">
    <property type="entry name" value="INNER MEMBRANE ABC TRANSPORTER PERMEASE PROTEIN YDCV"/>
    <property type="match status" value="1"/>
</dbReference>